<name>A0A1V2EV11_9SPHN</name>
<dbReference type="STRING" id="1915074.SPHI_16330"/>
<dbReference type="InterPro" id="IPR012336">
    <property type="entry name" value="Thioredoxin-like_fold"/>
</dbReference>
<dbReference type="SUPFAM" id="SSF52833">
    <property type="entry name" value="Thioredoxin-like"/>
    <property type="match status" value="1"/>
</dbReference>
<evidence type="ECO:0000256" key="1">
    <source>
        <dbReference type="SAM" id="SignalP"/>
    </source>
</evidence>
<feature type="domain" description="Thioredoxin-like fold" evidence="2">
    <location>
        <begin position="34"/>
        <end position="216"/>
    </location>
</feature>
<dbReference type="Pfam" id="PF13462">
    <property type="entry name" value="Thioredoxin_4"/>
    <property type="match status" value="1"/>
</dbReference>
<dbReference type="Gene3D" id="1.10.40.110">
    <property type="match status" value="1"/>
</dbReference>
<organism evidence="3 4">
    <name type="scientific">Sphingomonas jeddahensis</name>
    <dbReference type="NCBI Taxonomy" id="1915074"/>
    <lineage>
        <taxon>Bacteria</taxon>
        <taxon>Pseudomonadati</taxon>
        <taxon>Pseudomonadota</taxon>
        <taxon>Alphaproteobacteria</taxon>
        <taxon>Sphingomonadales</taxon>
        <taxon>Sphingomonadaceae</taxon>
        <taxon>Sphingomonas</taxon>
    </lineage>
</organism>
<keyword evidence="4" id="KW-1185">Reference proteome</keyword>
<dbReference type="RefSeq" id="WP_076744409.1">
    <property type="nucleotide sequence ID" value="NZ_MPSB01000006.1"/>
</dbReference>
<dbReference type="OrthoDB" id="8478320at2"/>
<protein>
    <recommendedName>
        <fullName evidence="2">Thioredoxin-like fold domain-containing protein</fullName>
    </recommendedName>
</protein>
<feature type="chain" id="PRO_5013228515" description="Thioredoxin-like fold domain-containing protein" evidence="1">
    <location>
        <begin position="19"/>
        <end position="223"/>
    </location>
</feature>
<comment type="caution">
    <text evidence="3">The sequence shown here is derived from an EMBL/GenBank/DDBJ whole genome shotgun (WGS) entry which is preliminary data.</text>
</comment>
<dbReference type="EMBL" id="MPSB01000006">
    <property type="protein sequence ID" value="ONF96019.1"/>
    <property type="molecule type" value="Genomic_DNA"/>
</dbReference>
<evidence type="ECO:0000259" key="2">
    <source>
        <dbReference type="Pfam" id="PF13462"/>
    </source>
</evidence>
<evidence type="ECO:0000313" key="4">
    <source>
        <dbReference type="Proteomes" id="UP000188729"/>
    </source>
</evidence>
<dbReference type="Proteomes" id="UP000188729">
    <property type="component" value="Unassembled WGS sequence"/>
</dbReference>
<keyword evidence="1" id="KW-0732">Signal</keyword>
<proteinExistence type="predicted"/>
<dbReference type="Gene3D" id="3.40.30.10">
    <property type="entry name" value="Glutaredoxin"/>
    <property type="match status" value="1"/>
</dbReference>
<sequence>MKKLALFAVFAVAAPLTAAPQKPWPSVATLSPQGSYVIGNPKAKVKLIEYVSYTCPHCGHFARDSNAVLKGKMIASGSTSVEIRSSIHDRYDIVAATLARCSGPALFPKMHDLLFARQEEWLNKAVAFDKASGESPAGNTQGEKMRTLANGAGLTAVAKAAGMSDAAITACFANETNMAKTLAVAQAMQGKIKGTPSFELNGKLIENTDWAKLEPMLRAAGAK</sequence>
<dbReference type="InterPro" id="IPR036249">
    <property type="entry name" value="Thioredoxin-like_sf"/>
</dbReference>
<accession>A0A1V2EV11</accession>
<gene>
    <name evidence="3" type="ORF">SPHI_16330</name>
</gene>
<dbReference type="AlphaFoldDB" id="A0A1V2EV11"/>
<reference evidence="3 4" key="1">
    <citation type="submission" date="2016-11" db="EMBL/GenBank/DDBJ databases">
        <title>Genome sequence of Sphingomonas jeddahensis G39.</title>
        <authorList>
            <person name="Poehlein A."/>
            <person name="Wuebbeler J.H."/>
            <person name="Steinbuechel A."/>
            <person name="Daniel R."/>
        </authorList>
    </citation>
    <scope>NUCLEOTIDE SEQUENCE [LARGE SCALE GENOMIC DNA]</scope>
    <source>
        <strain evidence="3 4">G39</strain>
    </source>
</reference>
<feature type="signal peptide" evidence="1">
    <location>
        <begin position="1"/>
        <end position="18"/>
    </location>
</feature>
<evidence type="ECO:0000313" key="3">
    <source>
        <dbReference type="EMBL" id="ONF96019.1"/>
    </source>
</evidence>